<dbReference type="Proteomes" id="UP001497522">
    <property type="component" value="Chromosome 12"/>
</dbReference>
<reference evidence="8" key="1">
    <citation type="submission" date="2024-03" db="EMBL/GenBank/DDBJ databases">
        <authorList>
            <consortium name="ELIXIR-Norway"/>
            <consortium name="Elixir Norway"/>
        </authorList>
    </citation>
    <scope>NUCLEOTIDE SEQUENCE</scope>
</reference>
<organism evidence="8 9">
    <name type="scientific">Sphagnum jensenii</name>
    <dbReference type="NCBI Taxonomy" id="128206"/>
    <lineage>
        <taxon>Eukaryota</taxon>
        <taxon>Viridiplantae</taxon>
        <taxon>Streptophyta</taxon>
        <taxon>Embryophyta</taxon>
        <taxon>Bryophyta</taxon>
        <taxon>Sphagnophytina</taxon>
        <taxon>Sphagnopsida</taxon>
        <taxon>Sphagnales</taxon>
        <taxon>Sphagnaceae</taxon>
        <taxon>Sphagnum</taxon>
    </lineage>
</organism>
<feature type="transmembrane region" description="Helical" evidence="6">
    <location>
        <begin position="479"/>
        <end position="500"/>
    </location>
</feature>
<dbReference type="Gene3D" id="1.20.1250.20">
    <property type="entry name" value="MFS general substrate transporter like domains"/>
    <property type="match status" value="1"/>
</dbReference>
<keyword evidence="2" id="KW-0813">Transport</keyword>
<dbReference type="CDD" id="cd17330">
    <property type="entry name" value="MFS_SLC46_TetA_like"/>
    <property type="match status" value="1"/>
</dbReference>
<dbReference type="InterPro" id="IPR011701">
    <property type="entry name" value="MFS"/>
</dbReference>
<sequence>MADDAEDQQILLQKNENENENKKKEVQYPNCPGCKCAYLQHPDAGIPYKEFLSVFLLIFVASTPVSSLYPFLYFMVQDLHITKSDKEIGFYAGLLGASLLVGRALTAVQWGIAADKYGRKPVMVLSLISVMVFHTLFGLSKNFWMALATRFLLGSFNGMHGAVKAYTSEISNQQHQALGISMVGTSWGLALIIGPALGGYLSQPALKYPSVFGEGSLFARYPYFLPSLCNTVLASGALCIIIQLPETLHKHNSKEMEETELLSVQMLPINVIDQELEEFSTPTEDLTAVKQNVTRSLLSRKSFIGAMAVSCIWSFHDMTYSEIFSLWCVSPKATGGLNFTTDNVGKILGISGFALMIFQILIFPHLANSLGLMMTTRVPAVLSVPLILAYPIIATLHGWVLWVILNLVSIVKTFFSMMILSASFILLNNSVPQDQRGVANGVSMSVVSVFKAIGPAFGGSLFAWGQKRQDSHILPGNDMVFGTLAIVAIIGCISTLEPFLPQSTYESCH</sequence>
<keyword evidence="3 6" id="KW-0812">Transmembrane</keyword>
<accession>A0ABP1AGN5</accession>
<gene>
    <name evidence="8" type="ORF">CSSPJE1EN2_LOCUS4709</name>
</gene>
<dbReference type="InterPro" id="IPR036259">
    <property type="entry name" value="MFS_trans_sf"/>
</dbReference>
<evidence type="ECO:0000256" key="4">
    <source>
        <dbReference type="ARBA" id="ARBA00022989"/>
    </source>
</evidence>
<evidence type="ECO:0000256" key="6">
    <source>
        <dbReference type="SAM" id="Phobius"/>
    </source>
</evidence>
<evidence type="ECO:0000313" key="9">
    <source>
        <dbReference type="Proteomes" id="UP001497522"/>
    </source>
</evidence>
<feature type="transmembrane region" description="Helical" evidence="6">
    <location>
        <begin position="438"/>
        <end position="459"/>
    </location>
</feature>
<dbReference type="PROSITE" id="PS50850">
    <property type="entry name" value="MFS"/>
    <property type="match status" value="1"/>
</dbReference>
<feature type="transmembrane region" description="Helical" evidence="6">
    <location>
        <begin position="347"/>
        <end position="367"/>
    </location>
</feature>
<feature type="transmembrane region" description="Helical" evidence="6">
    <location>
        <begin position="221"/>
        <end position="244"/>
    </location>
</feature>
<proteinExistence type="predicted"/>
<feature type="transmembrane region" description="Helical" evidence="6">
    <location>
        <begin position="88"/>
        <end position="110"/>
    </location>
</feature>
<dbReference type="SUPFAM" id="SSF103473">
    <property type="entry name" value="MFS general substrate transporter"/>
    <property type="match status" value="1"/>
</dbReference>
<evidence type="ECO:0000256" key="3">
    <source>
        <dbReference type="ARBA" id="ARBA00022692"/>
    </source>
</evidence>
<keyword evidence="9" id="KW-1185">Reference proteome</keyword>
<protein>
    <recommendedName>
        <fullName evidence="7">Major facilitator superfamily (MFS) profile domain-containing protein</fullName>
    </recommendedName>
</protein>
<feature type="transmembrane region" description="Helical" evidence="6">
    <location>
        <begin position="374"/>
        <end position="393"/>
    </location>
</feature>
<dbReference type="InterPro" id="IPR020846">
    <property type="entry name" value="MFS_dom"/>
</dbReference>
<feature type="domain" description="Major facilitator superfamily (MFS) profile" evidence="7">
    <location>
        <begin position="50"/>
        <end position="503"/>
    </location>
</feature>
<feature type="transmembrane region" description="Helical" evidence="6">
    <location>
        <begin position="122"/>
        <end position="140"/>
    </location>
</feature>
<feature type="transmembrane region" description="Helical" evidence="6">
    <location>
        <begin position="399"/>
        <end position="426"/>
    </location>
</feature>
<keyword evidence="5 6" id="KW-0472">Membrane</keyword>
<dbReference type="PANTHER" id="PTHR23504">
    <property type="entry name" value="MAJOR FACILITATOR SUPERFAMILY DOMAIN-CONTAINING PROTEIN 10"/>
    <property type="match status" value="1"/>
</dbReference>
<evidence type="ECO:0000313" key="8">
    <source>
        <dbReference type="EMBL" id="CAK9861714.1"/>
    </source>
</evidence>
<evidence type="ECO:0000256" key="2">
    <source>
        <dbReference type="ARBA" id="ARBA00022448"/>
    </source>
</evidence>
<comment type="subcellular location">
    <subcellularLocation>
        <location evidence="1">Membrane</location>
        <topology evidence="1">Multi-pass membrane protein</topology>
    </subcellularLocation>
</comment>
<name>A0ABP1AGN5_9BRYO</name>
<keyword evidence="4 6" id="KW-1133">Transmembrane helix</keyword>
<feature type="transmembrane region" description="Helical" evidence="6">
    <location>
        <begin position="177"/>
        <end position="201"/>
    </location>
</feature>
<evidence type="ECO:0000256" key="5">
    <source>
        <dbReference type="ARBA" id="ARBA00023136"/>
    </source>
</evidence>
<feature type="transmembrane region" description="Helical" evidence="6">
    <location>
        <begin position="303"/>
        <end position="327"/>
    </location>
</feature>
<dbReference type="PANTHER" id="PTHR23504:SF15">
    <property type="entry name" value="MAJOR FACILITATOR SUPERFAMILY (MFS) PROFILE DOMAIN-CONTAINING PROTEIN"/>
    <property type="match status" value="1"/>
</dbReference>
<evidence type="ECO:0000256" key="1">
    <source>
        <dbReference type="ARBA" id="ARBA00004141"/>
    </source>
</evidence>
<feature type="transmembrane region" description="Helical" evidence="6">
    <location>
        <begin position="51"/>
        <end position="76"/>
    </location>
</feature>
<dbReference type="Pfam" id="PF07690">
    <property type="entry name" value="MFS_1"/>
    <property type="match status" value="1"/>
</dbReference>
<dbReference type="EMBL" id="OZ023713">
    <property type="protein sequence ID" value="CAK9861714.1"/>
    <property type="molecule type" value="Genomic_DNA"/>
</dbReference>
<evidence type="ECO:0000259" key="7">
    <source>
        <dbReference type="PROSITE" id="PS50850"/>
    </source>
</evidence>